<dbReference type="Proteomes" id="UP000017148">
    <property type="component" value="Unassembled WGS sequence"/>
</dbReference>
<dbReference type="GO" id="GO:0030001">
    <property type="term" value="P:metal ion transport"/>
    <property type="evidence" value="ECO:0007669"/>
    <property type="project" value="InterPro"/>
</dbReference>
<organism evidence="4 5">
    <name type="scientific">Chitinivibrio alkaliphilus ACht1</name>
    <dbReference type="NCBI Taxonomy" id="1313304"/>
    <lineage>
        <taxon>Bacteria</taxon>
        <taxon>Pseudomonadati</taxon>
        <taxon>Fibrobacterota</taxon>
        <taxon>Chitinivibrionia</taxon>
        <taxon>Chitinivibrionales</taxon>
        <taxon>Chitinivibrionaceae</taxon>
        <taxon>Chitinivibrio</taxon>
    </lineage>
</organism>
<feature type="coiled-coil region" evidence="1">
    <location>
        <begin position="165"/>
        <end position="192"/>
    </location>
</feature>
<evidence type="ECO:0000256" key="3">
    <source>
        <dbReference type="SAM" id="SignalP"/>
    </source>
</evidence>
<feature type="chain" id="PRO_5004679060" evidence="3">
    <location>
        <begin position="20"/>
        <end position="300"/>
    </location>
</feature>
<dbReference type="STRING" id="1313304.CALK_1178"/>
<accession>U7D7P7</accession>
<proteinExistence type="predicted"/>
<keyword evidence="5" id="KW-1185">Reference proteome</keyword>
<dbReference type="EMBL" id="ASJR01000008">
    <property type="protein sequence ID" value="ERP31958.1"/>
    <property type="molecule type" value="Genomic_DNA"/>
</dbReference>
<feature type="signal peptide" evidence="3">
    <location>
        <begin position="1"/>
        <end position="19"/>
    </location>
</feature>
<name>U7D7P7_9BACT</name>
<gene>
    <name evidence="4" type="ORF">CALK_1178</name>
</gene>
<dbReference type="AlphaFoldDB" id="U7D7P7"/>
<evidence type="ECO:0000256" key="2">
    <source>
        <dbReference type="SAM" id="MobiDB-lite"/>
    </source>
</evidence>
<dbReference type="Pfam" id="PF01297">
    <property type="entry name" value="ZnuA"/>
    <property type="match status" value="1"/>
</dbReference>
<dbReference type="Gene3D" id="3.40.50.1980">
    <property type="entry name" value="Nitrogenase molybdenum iron protein domain"/>
    <property type="match status" value="2"/>
</dbReference>
<evidence type="ECO:0000313" key="5">
    <source>
        <dbReference type="Proteomes" id="UP000017148"/>
    </source>
</evidence>
<comment type="caution">
    <text evidence="4">The sequence shown here is derived from an EMBL/GenBank/DDBJ whole genome shotgun (WGS) entry which is preliminary data.</text>
</comment>
<reference evidence="4 5" key="1">
    <citation type="journal article" date="2013" name="Environ. Microbiol.">
        <title>Genome analysis of Chitinivibrio alkaliphilus gen. nov., sp. nov., a novel extremely haloalkaliphilic anaerobic chitinolytic bacterium from the candidate phylum Termite Group 3.</title>
        <authorList>
            <person name="Sorokin D.Y."/>
            <person name="Gumerov V.M."/>
            <person name="Rakitin A.L."/>
            <person name="Beletsky A.V."/>
            <person name="Damste J.S."/>
            <person name="Muyzer G."/>
            <person name="Mardanov A.V."/>
            <person name="Ravin N.V."/>
        </authorList>
    </citation>
    <scope>NUCLEOTIDE SEQUENCE [LARGE SCALE GENOMIC DNA]</scope>
    <source>
        <strain evidence="4 5">ACht1</strain>
    </source>
</reference>
<dbReference type="eggNOG" id="COG0803">
    <property type="taxonomic scope" value="Bacteria"/>
</dbReference>
<dbReference type="OrthoDB" id="9793396at2"/>
<dbReference type="SUPFAM" id="SSF53807">
    <property type="entry name" value="Helical backbone' metal receptor"/>
    <property type="match status" value="1"/>
</dbReference>
<evidence type="ECO:0000313" key="4">
    <source>
        <dbReference type="EMBL" id="ERP31958.1"/>
    </source>
</evidence>
<dbReference type="PANTHER" id="PTHR42953">
    <property type="entry name" value="HIGH-AFFINITY ZINC UPTAKE SYSTEM PROTEIN ZNUA-RELATED"/>
    <property type="match status" value="1"/>
</dbReference>
<dbReference type="InterPro" id="IPR006127">
    <property type="entry name" value="ZnuA-like"/>
</dbReference>
<evidence type="ECO:0000256" key="1">
    <source>
        <dbReference type="SAM" id="Coils"/>
    </source>
</evidence>
<feature type="region of interest" description="Disordered" evidence="2">
    <location>
        <begin position="99"/>
        <end position="131"/>
    </location>
</feature>
<dbReference type="PANTHER" id="PTHR42953:SF2">
    <property type="entry name" value="ADHESION PROTEIN"/>
    <property type="match status" value="1"/>
</dbReference>
<dbReference type="InterPro" id="IPR050492">
    <property type="entry name" value="Bact_metal-bind_prot9"/>
</dbReference>
<dbReference type="GO" id="GO:0046872">
    <property type="term" value="F:metal ion binding"/>
    <property type="evidence" value="ECO:0007669"/>
    <property type="project" value="InterPro"/>
</dbReference>
<dbReference type="RefSeq" id="WP_022636659.1">
    <property type="nucleotide sequence ID" value="NZ_ASJR01000008.1"/>
</dbReference>
<keyword evidence="1" id="KW-0175">Coiled coil</keyword>
<sequence>MNLKKTATLVCISALSVLATVRVTTTTTDLKCLVEKIGGDKVEVTSLVRPLQDAHYLDATPGMVMRISRSDLFVENGFELEMGWVPEVLRETRNRDVRRGGKGHVNASRGIQAIQVPDSPSRDQGDVHPSGNPHYTLEPVVTQQAARNIADGLIRVDEANAAFYLANLDAYIEESNALVEKWQEKFSELEGTGVIKFHSHFDYMLKKLGLRIVDAIEPLPGLAPSAGHVARLISRYDENSVGVVIMEPWHDERVARQVAEGIGVELLVLDPAVGASEDTPCILALFEHNAHRVYRALGGE</sequence>
<protein>
    <submittedName>
        <fullName evidence="4">ABC transporter periplasmic metal binding protein component</fullName>
    </submittedName>
</protein>
<keyword evidence="3" id="KW-0732">Signal</keyword>